<feature type="domain" description="Endonuclease/exonuclease/phosphatase" evidence="1">
    <location>
        <begin position="1"/>
        <end position="112"/>
    </location>
</feature>
<evidence type="ECO:0000313" key="3">
    <source>
        <dbReference type="Proteomes" id="UP000499080"/>
    </source>
</evidence>
<evidence type="ECO:0000313" key="2">
    <source>
        <dbReference type="EMBL" id="GBN23377.1"/>
    </source>
</evidence>
<dbReference type="InterPro" id="IPR036691">
    <property type="entry name" value="Endo/exonu/phosph_ase_sf"/>
</dbReference>
<dbReference type="OrthoDB" id="6437148at2759"/>
<dbReference type="Proteomes" id="UP000499080">
    <property type="component" value="Unassembled WGS sequence"/>
</dbReference>
<protein>
    <recommendedName>
        <fullName evidence="1">Endonuclease/exonuclease/phosphatase domain-containing protein</fullName>
    </recommendedName>
</protein>
<gene>
    <name evidence="2" type="ORF">AVEN_79460_1</name>
</gene>
<name>A0A4Y2MCG3_ARAVE</name>
<dbReference type="InterPro" id="IPR005135">
    <property type="entry name" value="Endo/exonuclease/phosphatase"/>
</dbReference>
<dbReference type="AlphaFoldDB" id="A0A4Y2MCG3"/>
<dbReference type="EMBL" id="BGPR01006988">
    <property type="protein sequence ID" value="GBN23377.1"/>
    <property type="molecule type" value="Genomic_DNA"/>
</dbReference>
<reference evidence="2 3" key="1">
    <citation type="journal article" date="2019" name="Sci. Rep.">
        <title>Orb-weaving spider Araneus ventricosus genome elucidates the spidroin gene catalogue.</title>
        <authorList>
            <person name="Kono N."/>
            <person name="Nakamura H."/>
            <person name="Ohtoshi R."/>
            <person name="Moran D.A.P."/>
            <person name="Shinohara A."/>
            <person name="Yoshida Y."/>
            <person name="Fujiwara M."/>
            <person name="Mori M."/>
            <person name="Tomita M."/>
            <person name="Arakawa K."/>
        </authorList>
    </citation>
    <scope>NUCLEOTIDE SEQUENCE [LARGE SCALE GENOMIC DNA]</scope>
</reference>
<organism evidence="2 3">
    <name type="scientific">Araneus ventricosus</name>
    <name type="common">Orbweaver spider</name>
    <name type="synonym">Epeira ventricosa</name>
    <dbReference type="NCBI Taxonomy" id="182803"/>
    <lineage>
        <taxon>Eukaryota</taxon>
        <taxon>Metazoa</taxon>
        <taxon>Ecdysozoa</taxon>
        <taxon>Arthropoda</taxon>
        <taxon>Chelicerata</taxon>
        <taxon>Arachnida</taxon>
        <taxon>Araneae</taxon>
        <taxon>Araneomorphae</taxon>
        <taxon>Entelegynae</taxon>
        <taxon>Araneoidea</taxon>
        <taxon>Araneidae</taxon>
        <taxon>Araneus</taxon>
    </lineage>
</organism>
<dbReference type="GO" id="GO:0003824">
    <property type="term" value="F:catalytic activity"/>
    <property type="evidence" value="ECO:0007669"/>
    <property type="project" value="InterPro"/>
</dbReference>
<keyword evidence="3" id="KW-1185">Reference proteome</keyword>
<dbReference type="Pfam" id="PF14529">
    <property type="entry name" value="Exo_endo_phos_2"/>
    <property type="match status" value="1"/>
</dbReference>
<accession>A0A4Y2MCG3</accession>
<dbReference type="SUPFAM" id="SSF56219">
    <property type="entry name" value="DNase I-like"/>
    <property type="match status" value="1"/>
</dbReference>
<sequence length="324" mass="38307">MYCPPSHDFGEDLDNLIFILLQNHYINIFILGDSNAKSPIWGPTQSDKRGDRLTELTDQFDLTVVNDNNSLPIFVGPMEKSWIDVMLIKNFGLDRVLDWTIDDRIMFSDHQIMDFSLTFDSIDRNFKTAKWTLDSVDSFDFKMCLNNFLDKCTDQNIDFEKSIEYIQSGLIEICSKTKRKIKNKAKKDAVWWNIDLESQRIKTRALRRRFQSTRDLILRNKRQVSYIFELSKYTRSILEAKKNSFRNFLKSIIKTNTFDSFYRLIKDNFTLFRDLKCIELGDGSFTTTFKQSMQIILFHHFPPLDHFQPRFVSINDNFPNISPE</sequence>
<proteinExistence type="predicted"/>
<dbReference type="Gene3D" id="3.60.10.10">
    <property type="entry name" value="Endonuclease/exonuclease/phosphatase"/>
    <property type="match status" value="1"/>
</dbReference>
<comment type="caution">
    <text evidence="2">The sequence shown here is derived from an EMBL/GenBank/DDBJ whole genome shotgun (WGS) entry which is preliminary data.</text>
</comment>
<evidence type="ECO:0000259" key="1">
    <source>
        <dbReference type="Pfam" id="PF14529"/>
    </source>
</evidence>